<dbReference type="Proteomes" id="UP001447188">
    <property type="component" value="Unassembled WGS sequence"/>
</dbReference>
<evidence type="ECO:0000259" key="7">
    <source>
        <dbReference type="PROSITE" id="PS50171"/>
    </source>
</evidence>
<keyword evidence="9" id="KW-1185">Reference proteome</keyword>
<gene>
    <name evidence="8" type="ORF">Q9L58_001008</name>
</gene>
<dbReference type="InterPro" id="IPR036236">
    <property type="entry name" value="Znf_C2H2_sf"/>
</dbReference>
<feature type="compositionally biased region" description="Basic and acidic residues" evidence="6">
    <location>
        <begin position="165"/>
        <end position="178"/>
    </location>
</feature>
<dbReference type="EMBL" id="JBBBZM010000007">
    <property type="protein sequence ID" value="KAL0639917.1"/>
    <property type="molecule type" value="Genomic_DNA"/>
</dbReference>
<organism evidence="8 9">
    <name type="scientific">Discina gigas</name>
    <dbReference type="NCBI Taxonomy" id="1032678"/>
    <lineage>
        <taxon>Eukaryota</taxon>
        <taxon>Fungi</taxon>
        <taxon>Dikarya</taxon>
        <taxon>Ascomycota</taxon>
        <taxon>Pezizomycotina</taxon>
        <taxon>Pezizomycetes</taxon>
        <taxon>Pezizales</taxon>
        <taxon>Discinaceae</taxon>
        <taxon>Discina</taxon>
    </lineage>
</organism>
<comment type="caution">
    <text evidence="8">The sequence shown here is derived from an EMBL/GenBank/DDBJ whole genome shotgun (WGS) entry which is preliminary data.</text>
</comment>
<dbReference type="SMART" id="SM00451">
    <property type="entry name" value="ZnF_U1"/>
    <property type="match status" value="1"/>
</dbReference>
<dbReference type="Pfam" id="PF06220">
    <property type="entry name" value="zf-U1"/>
    <property type="match status" value="1"/>
</dbReference>
<evidence type="ECO:0000256" key="5">
    <source>
        <dbReference type="ARBA" id="ARBA00023242"/>
    </source>
</evidence>
<evidence type="ECO:0000313" key="8">
    <source>
        <dbReference type="EMBL" id="KAL0639917.1"/>
    </source>
</evidence>
<name>A0ABR3GVF4_9PEZI</name>
<evidence type="ECO:0000256" key="2">
    <source>
        <dbReference type="ARBA" id="ARBA00022723"/>
    </source>
</evidence>
<accession>A0ABR3GVF4</accession>
<feature type="region of interest" description="Disordered" evidence="6">
    <location>
        <begin position="163"/>
        <end position="186"/>
    </location>
</feature>
<feature type="compositionally biased region" description="Low complexity" evidence="6">
    <location>
        <begin position="77"/>
        <end position="92"/>
    </location>
</feature>
<evidence type="ECO:0000313" key="9">
    <source>
        <dbReference type="Proteomes" id="UP001447188"/>
    </source>
</evidence>
<keyword evidence="4" id="KW-0862">Zinc</keyword>
<dbReference type="InterPro" id="IPR000690">
    <property type="entry name" value="Matrin/U1-C_Znf_C2H2"/>
</dbReference>
<evidence type="ECO:0000256" key="4">
    <source>
        <dbReference type="ARBA" id="ARBA00022833"/>
    </source>
</evidence>
<feature type="compositionally biased region" description="Basic and acidic residues" evidence="6">
    <location>
        <begin position="43"/>
        <end position="66"/>
    </location>
</feature>
<evidence type="ECO:0000256" key="6">
    <source>
        <dbReference type="SAM" id="MobiDB-lite"/>
    </source>
</evidence>
<dbReference type="SUPFAM" id="SSF57667">
    <property type="entry name" value="beta-beta-alpha zinc fingers"/>
    <property type="match status" value="1"/>
</dbReference>
<feature type="region of interest" description="Disordered" evidence="6">
    <location>
        <begin position="214"/>
        <end position="247"/>
    </location>
</feature>
<feature type="compositionally biased region" description="Basic and acidic residues" evidence="6">
    <location>
        <begin position="214"/>
        <end position="241"/>
    </location>
</feature>
<keyword evidence="3" id="KW-0863">Zinc-finger</keyword>
<dbReference type="PANTHER" id="PTHR13173:SF10">
    <property type="entry name" value="WW DOMAIN-BINDING PROTEIN 4"/>
    <property type="match status" value="1"/>
</dbReference>
<dbReference type="InterPro" id="IPR013085">
    <property type="entry name" value="U1-CZ_Znf_C2H2"/>
</dbReference>
<dbReference type="InterPro" id="IPR040023">
    <property type="entry name" value="WBP4"/>
</dbReference>
<protein>
    <recommendedName>
        <fullName evidence="7">Matrin-type domain-containing protein</fullName>
    </recommendedName>
</protein>
<dbReference type="InterPro" id="IPR003604">
    <property type="entry name" value="Matrin/U1-like-C_Znf_C2H2"/>
</dbReference>
<feature type="domain" description="Matrin-type" evidence="7">
    <location>
        <begin position="11"/>
        <end position="42"/>
    </location>
</feature>
<comment type="subcellular location">
    <subcellularLocation>
        <location evidence="1">Nucleus</location>
    </subcellularLocation>
</comment>
<proteinExistence type="predicted"/>
<dbReference type="PANTHER" id="PTHR13173">
    <property type="entry name" value="WW DOMAIN BINDING PROTEIN 4"/>
    <property type="match status" value="1"/>
</dbReference>
<dbReference type="PROSITE" id="PS50171">
    <property type="entry name" value="ZF_MATRIN"/>
    <property type="match status" value="1"/>
</dbReference>
<reference evidence="8 9" key="1">
    <citation type="submission" date="2024-02" db="EMBL/GenBank/DDBJ databases">
        <title>Discinaceae phylogenomics.</title>
        <authorList>
            <person name="Dirks A.C."/>
            <person name="James T.Y."/>
        </authorList>
    </citation>
    <scope>NUCLEOTIDE SEQUENCE [LARGE SCALE GENOMIC DNA]</scope>
    <source>
        <strain evidence="8 9">ACD0624</strain>
    </source>
</reference>
<keyword evidence="2" id="KW-0479">Metal-binding</keyword>
<sequence>MSEYWKSTPKYYCKHCKMFVVDTPVSKKNHDASPKHQGNLKRFLRDLHRANEREQTAAESAKREVARLNTLVGGPGSSSSGGPSSSFAGPSSLYKQVPQATNEEERKRQLKELEALGVALPDEVRRELAMVGDWETTSVEARRAGERKMTEKELVQVELAKQQKRKFEEEEKERKWNAMDEDERAMRGFSIQTKTYPGQGEGAGKFDPEMLFKGKGREKAPETIKKEDKQEVKVKEEHGDGEADVGVIPIKKESEEAEGISVKLEEGVEIKKEGSETAAVGDGVVFKKRKVKNIRKK</sequence>
<evidence type="ECO:0000256" key="3">
    <source>
        <dbReference type="ARBA" id="ARBA00022771"/>
    </source>
</evidence>
<evidence type="ECO:0000256" key="1">
    <source>
        <dbReference type="ARBA" id="ARBA00004123"/>
    </source>
</evidence>
<dbReference type="Gene3D" id="3.30.160.60">
    <property type="entry name" value="Classic Zinc Finger"/>
    <property type="match status" value="1"/>
</dbReference>
<keyword evidence="5" id="KW-0539">Nucleus</keyword>
<feature type="region of interest" description="Disordered" evidence="6">
    <location>
        <begin position="26"/>
        <end position="106"/>
    </location>
</feature>